<gene>
    <name evidence="3" type="ORF">E4Z66_07910</name>
</gene>
<evidence type="ECO:0000313" key="3">
    <source>
        <dbReference type="EMBL" id="THH36859.1"/>
    </source>
</evidence>
<comment type="caution">
    <text evidence="3">The sequence shown here is derived from an EMBL/GenBank/DDBJ whole genome shotgun (WGS) entry which is preliminary data.</text>
</comment>
<dbReference type="PANTHER" id="PTHR43639:SF1">
    <property type="entry name" value="SHORT-CHAIN DEHYDROGENASE_REDUCTASE FAMILY PROTEIN"/>
    <property type="match status" value="1"/>
</dbReference>
<dbReference type="EMBL" id="SRKY01000002">
    <property type="protein sequence ID" value="THH36859.1"/>
    <property type="molecule type" value="Genomic_DNA"/>
</dbReference>
<proteinExistence type="inferred from homology"/>
<dbReference type="GO" id="GO:0016491">
    <property type="term" value="F:oxidoreductase activity"/>
    <property type="evidence" value="ECO:0007669"/>
    <property type="project" value="UniProtKB-KW"/>
</dbReference>
<reference evidence="3 4" key="1">
    <citation type="submission" date="2019-04" db="EMBL/GenBank/DDBJ databases">
        <title>Shimia ponticola sp. nov., isolated from seawater.</title>
        <authorList>
            <person name="Kim Y.-O."/>
            <person name="Yoon J.-H."/>
        </authorList>
    </citation>
    <scope>NUCLEOTIDE SEQUENCE [LARGE SCALE GENOMIC DNA]</scope>
    <source>
        <strain evidence="3 4">MYP11</strain>
    </source>
</reference>
<dbReference type="SUPFAM" id="SSF51735">
    <property type="entry name" value="NAD(P)-binding Rossmann-fold domains"/>
    <property type="match status" value="1"/>
</dbReference>
<organism evidence="3 4">
    <name type="scientific">Aliishimia ponticola</name>
    <dbReference type="NCBI Taxonomy" id="2499833"/>
    <lineage>
        <taxon>Bacteria</taxon>
        <taxon>Pseudomonadati</taxon>
        <taxon>Pseudomonadota</taxon>
        <taxon>Alphaproteobacteria</taxon>
        <taxon>Rhodobacterales</taxon>
        <taxon>Paracoccaceae</taxon>
        <taxon>Aliishimia</taxon>
    </lineage>
</organism>
<dbReference type="CDD" id="cd05233">
    <property type="entry name" value="SDR_c"/>
    <property type="match status" value="1"/>
</dbReference>
<dbReference type="OrthoDB" id="9790146at2"/>
<comment type="similarity">
    <text evidence="1">Belongs to the short-chain dehydrogenases/reductases (SDR) family.</text>
</comment>
<dbReference type="RefSeq" id="WP_136462457.1">
    <property type="nucleotide sequence ID" value="NZ_SRKY01000002.1"/>
</dbReference>
<dbReference type="AlphaFoldDB" id="A0A4S4NBY0"/>
<accession>A0A4S4NBY0</accession>
<evidence type="ECO:0000313" key="4">
    <source>
        <dbReference type="Proteomes" id="UP000306602"/>
    </source>
</evidence>
<dbReference type="PRINTS" id="PR00080">
    <property type="entry name" value="SDRFAMILY"/>
</dbReference>
<dbReference type="PANTHER" id="PTHR43639">
    <property type="entry name" value="OXIDOREDUCTASE, SHORT-CHAIN DEHYDROGENASE/REDUCTASE FAMILY (AFU_ORTHOLOGUE AFUA_5G02870)"/>
    <property type="match status" value="1"/>
</dbReference>
<dbReference type="InterPro" id="IPR036291">
    <property type="entry name" value="NAD(P)-bd_dom_sf"/>
</dbReference>
<keyword evidence="2" id="KW-0560">Oxidoreductase</keyword>
<dbReference type="Pfam" id="PF13561">
    <property type="entry name" value="adh_short_C2"/>
    <property type="match status" value="1"/>
</dbReference>
<dbReference type="Gene3D" id="3.40.50.720">
    <property type="entry name" value="NAD(P)-binding Rossmann-like Domain"/>
    <property type="match status" value="1"/>
</dbReference>
<dbReference type="PRINTS" id="PR00081">
    <property type="entry name" value="GDHRDH"/>
</dbReference>
<keyword evidence="4" id="KW-1185">Reference proteome</keyword>
<dbReference type="Proteomes" id="UP000306602">
    <property type="component" value="Unassembled WGS sequence"/>
</dbReference>
<evidence type="ECO:0000256" key="1">
    <source>
        <dbReference type="ARBA" id="ARBA00006484"/>
    </source>
</evidence>
<evidence type="ECO:0000256" key="2">
    <source>
        <dbReference type="ARBA" id="ARBA00023002"/>
    </source>
</evidence>
<sequence>MSFSIAGKTAIITGAANGIGLAVARHFAEAGANVMCADLDEAALVSNFQKAREEEDDTSNLRYFAGDLRERLTIANLISATIDAFDTVDILVNASRQFALTDLSDPEDDSVDTLLEQNMGTALKLSQAVARRMIKQAEDQEEGPVGTIINLSSIMANRTREGLMGYSISAAAVNQMTRSLALALAPNRIRVNAVALGSVMSASMQVALRENPEWRDQIAACTPLGKIGNPSDLTHVIQFLASDASAFITGDILTVDGGRSLLDPVEALAH</sequence>
<dbReference type="InterPro" id="IPR002347">
    <property type="entry name" value="SDR_fam"/>
</dbReference>
<protein>
    <submittedName>
        <fullName evidence="3">SDR family oxidoreductase</fullName>
    </submittedName>
</protein>
<name>A0A4S4NBY0_9RHOB</name>
<dbReference type="FunFam" id="3.40.50.720:FF:000084">
    <property type="entry name" value="Short-chain dehydrogenase reductase"/>
    <property type="match status" value="1"/>
</dbReference>